<dbReference type="EMBL" id="CP003364">
    <property type="protein sequence ID" value="AGA31284.1"/>
    <property type="molecule type" value="Genomic_DNA"/>
</dbReference>
<dbReference type="OrthoDB" id="288121at2"/>
<dbReference type="HOGENOM" id="CLU_2036489_0_0_0"/>
<proteinExistence type="predicted"/>
<dbReference type="Proteomes" id="UP000010798">
    <property type="component" value="Chromosome"/>
</dbReference>
<evidence type="ECO:0000313" key="2">
    <source>
        <dbReference type="Proteomes" id="UP000010798"/>
    </source>
</evidence>
<dbReference type="AlphaFoldDB" id="L0DPI7"/>
<reference evidence="1 2" key="1">
    <citation type="submission" date="2012-02" db="EMBL/GenBank/DDBJ databases">
        <title>Complete sequence of chromosome of Singulisphaera acidiphila DSM 18658.</title>
        <authorList>
            <consortium name="US DOE Joint Genome Institute (JGI-PGF)"/>
            <person name="Lucas S."/>
            <person name="Copeland A."/>
            <person name="Lapidus A."/>
            <person name="Glavina del Rio T."/>
            <person name="Dalin E."/>
            <person name="Tice H."/>
            <person name="Bruce D."/>
            <person name="Goodwin L."/>
            <person name="Pitluck S."/>
            <person name="Peters L."/>
            <person name="Ovchinnikova G."/>
            <person name="Chertkov O."/>
            <person name="Kyrpides N."/>
            <person name="Mavromatis K."/>
            <person name="Ivanova N."/>
            <person name="Brettin T."/>
            <person name="Detter J.C."/>
            <person name="Han C."/>
            <person name="Larimer F."/>
            <person name="Land M."/>
            <person name="Hauser L."/>
            <person name="Markowitz V."/>
            <person name="Cheng J.-F."/>
            <person name="Hugenholtz P."/>
            <person name="Woyke T."/>
            <person name="Wu D."/>
            <person name="Tindall B."/>
            <person name="Pomrenke H."/>
            <person name="Brambilla E."/>
            <person name="Klenk H.-P."/>
            <person name="Eisen J.A."/>
        </authorList>
    </citation>
    <scope>NUCLEOTIDE SEQUENCE [LARGE SCALE GENOMIC DNA]</scope>
    <source>
        <strain evidence="2">ATCC BAA-1392 / DSM 18658 / VKM B-2454 / MOB10</strain>
    </source>
</reference>
<dbReference type="eggNOG" id="ENOG50349G9">
    <property type="taxonomic scope" value="Bacteria"/>
</dbReference>
<dbReference type="RefSeq" id="WP_015250353.1">
    <property type="nucleotide sequence ID" value="NC_019892.1"/>
</dbReference>
<name>L0DPI7_SINAD</name>
<evidence type="ECO:0000313" key="1">
    <source>
        <dbReference type="EMBL" id="AGA31284.1"/>
    </source>
</evidence>
<gene>
    <name evidence="1" type="ordered locus">Sinac_7236</name>
</gene>
<protein>
    <submittedName>
        <fullName evidence="1">Uncharacterized protein</fullName>
    </submittedName>
</protein>
<dbReference type="KEGG" id="saci:Sinac_7236"/>
<organism evidence="1 2">
    <name type="scientific">Singulisphaera acidiphila (strain ATCC BAA-1392 / DSM 18658 / VKM B-2454 / MOB10)</name>
    <dbReference type="NCBI Taxonomy" id="886293"/>
    <lineage>
        <taxon>Bacteria</taxon>
        <taxon>Pseudomonadati</taxon>
        <taxon>Planctomycetota</taxon>
        <taxon>Planctomycetia</taxon>
        <taxon>Isosphaerales</taxon>
        <taxon>Isosphaeraceae</taxon>
        <taxon>Singulisphaera</taxon>
    </lineage>
</organism>
<keyword evidence="2" id="KW-1185">Reference proteome</keyword>
<accession>L0DPI7</accession>
<sequence>MLPSGQRDYSSIRLTRHALERFHERFGGDAVDSESALRAALSRTRRLGRNADNGAVAVLAVYRGRALVAILQDVSCLTILTWPQFVPRLSEFGRTRVPRKWGRLLRRLVDPDLDLDPEGPI</sequence>